<proteinExistence type="predicted"/>
<dbReference type="GO" id="GO:0003964">
    <property type="term" value="F:RNA-directed DNA polymerase activity"/>
    <property type="evidence" value="ECO:0007669"/>
    <property type="project" value="UniProtKB-KW"/>
</dbReference>
<accession>A0ABQ4ZF26</accession>
<dbReference type="Proteomes" id="UP001151760">
    <property type="component" value="Unassembled WGS sequence"/>
</dbReference>
<comment type="caution">
    <text evidence="4">The sequence shown here is derived from an EMBL/GenBank/DDBJ whole genome shotgun (WGS) entry which is preliminary data.</text>
</comment>
<feature type="domain" description="Tf2-1-like SH3-like" evidence="3">
    <location>
        <begin position="372"/>
        <end position="405"/>
    </location>
</feature>
<evidence type="ECO:0000259" key="3">
    <source>
        <dbReference type="Pfam" id="PF24626"/>
    </source>
</evidence>
<reference evidence="4" key="2">
    <citation type="submission" date="2022-01" db="EMBL/GenBank/DDBJ databases">
        <authorList>
            <person name="Yamashiro T."/>
            <person name="Shiraishi A."/>
            <person name="Satake H."/>
            <person name="Nakayama K."/>
        </authorList>
    </citation>
    <scope>NUCLEOTIDE SEQUENCE</scope>
</reference>
<gene>
    <name evidence="4" type="ORF">Tco_0770393</name>
</gene>
<organism evidence="4 5">
    <name type="scientific">Tanacetum coccineum</name>
    <dbReference type="NCBI Taxonomy" id="301880"/>
    <lineage>
        <taxon>Eukaryota</taxon>
        <taxon>Viridiplantae</taxon>
        <taxon>Streptophyta</taxon>
        <taxon>Embryophyta</taxon>
        <taxon>Tracheophyta</taxon>
        <taxon>Spermatophyta</taxon>
        <taxon>Magnoliopsida</taxon>
        <taxon>eudicotyledons</taxon>
        <taxon>Gunneridae</taxon>
        <taxon>Pentapetalae</taxon>
        <taxon>asterids</taxon>
        <taxon>campanulids</taxon>
        <taxon>Asterales</taxon>
        <taxon>Asteraceae</taxon>
        <taxon>Asteroideae</taxon>
        <taxon>Anthemideae</taxon>
        <taxon>Anthemidinae</taxon>
        <taxon>Tanacetum</taxon>
    </lineage>
</organism>
<dbReference type="InterPro" id="IPR056924">
    <property type="entry name" value="SH3_Tf2-1"/>
</dbReference>
<dbReference type="SUPFAM" id="SSF56672">
    <property type="entry name" value="DNA/RNA polymerases"/>
    <property type="match status" value="1"/>
</dbReference>
<dbReference type="InterPro" id="IPR041577">
    <property type="entry name" value="RT_RNaseH_2"/>
</dbReference>
<dbReference type="EMBL" id="BQNB010011223">
    <property type="protein sequence ID" value="GJS87757.1"/>
    <property type="molecule type" value="Genomic_DNA"/>
</dbReference>
<dbReference type="Pfam" id="PF17919">
    <property type="entry name" value="RT_RNaseH_2"/>
    <property type="match status" value="1"/>
</dbReference>
<name>A0ABQ4ZF26_9ASTR</name>
<feature type="region of interest" description="Disordered" evidence="1">
    <location>
        <begin position="332"/>
        <end position="357"/>
    </location>
</feature>
<evidence type="ECO:0000313" key="4">
    <source>
        <dbReference type="EMBL" id="GJS87757.1"/>
    </source>
</evidence>
<feature type="compositionally biased region" description="Polar residues" evidence="1">
    <location>
        <begin position="344"/>
        <end position="357"/>
    </location>
</feature>
<reference evidence="4" key="1">
    <citation type="journal article" date="2022" name="Int. J. Mol. Sci.">
        <title>Draft Genome of Tanacetum Coccineum: Genomic Comparison of Closely Related Tanacetum-Family Plants.</title>
        <authorList>
            <person name="Yamashiro T."/>
            <person name="Shiraishi A."/>
            <person name="Nakayama K."/>
            <person name="Satake H."/>
        </authorList>
    </citation>
    <scope>NUCLEOTIDE SEQUENCE</scope>
</reference>
<keyword evidence="5" id="KW-1185">Reference proteome</keyword>
<protein>
    <submittedName>
        <fullName evidence="4">Reverse transcriptase domain-containing protein</fullName>
    </submittedName>
</protein>
<keyword evidence="4" id="KW-0548">Nucleotidyltransferase</keyword>
<dbReference type="PANTHER" id="PTHR46148:SF59">
    <property type="entry name" value="NUCLEOTIDYLTRANSFERASE, RIBONUCLEASE H"/>
    <property type="match status" value="1"/>
</dbReference>
<dbReference type="Pfam" id="PF24626">
    <property type="entry name" value="SH3_Tf2-1"/>
    <property type="match status" value="1"/>
</dbReference>
<evidence type="ECO:0000259" key="2">
    <source>
        <dbReference type="Pfam" id="PF17919"/>
    </source>
</evidence>
<dbReference type="PANTHER" id="PTHR46148">
    <property type="entry name" value="CHROMO DOMAIN-CONTAINING PROTEIN"/>
    <property type="match status" value="1"/>
</dbReference>
<keyword evidence="4" id="KW-0808">Transferase</keyword>
<feature type="domain" description="Reverse transcriptase/retrotransposon-derived protein RNase H-like" evidence="2">
    <location>
        <begin position="263"/>
        <end position="325"/>
    </location>
</feature>
<evidence type="ECO:0000313" key="5">
    <source>
        <dbReference type="Proteomes" id="UP001151760"/>
    </source>
</evidence>
<dbReference type="InterPro" id="IPR043502">
    <property type="entry name" value="DNA/RNA_pol_sf"/>
</dbReference>
<sequence>MPHIHAMITKRRNSAALAARDATRNGDDSHSLGTGARRPVQVALKCTYPNFLKCQTLNFKGTEGVVGLTQWFEKMESVYSISNCTVTCQRTLKKMMIEKYCPRGEIKKLEIEMWNLKKKYTKLRNMSVACPRHDPMQCDGNKAKICRMPLSSPLNSWTRKSTLGLNVRLTTKESLMTPPGTTRINNQTRDKTLEELMPQEMVTGDHTKGLDLCSKCNYHMMVLGHFKRNAKIEEQQQPGLIGFRKCARFHAKLYARGQYRSFGDKQEAAFQLLKQKLCSAPILALPEGSEDFIAYCDASNKGLGAVLMQRENVISYASCQFRQVQLTGPRISARNQRRDHQNKQKIQTAQRSTKSYDKQSLNPIKVFQFGDKVMHKVGAVAYKLELPQELSRVHNTFHVSNLKKCYSDDPLDIPLEGLQVDDKLHFVEEPVEIMDREVKQLRGSRVPIVKVQWNSRRGPEFTWEREDQFRKKYPHLFTKTAPSSRLGYNDVPPPYTRNFMPPKSDLVYLSLDDFVDMNESVSEFIVEKPTVEINELETSRKENGAPIIED</sequence>
<keyword evidence="4" id="KW-0695">RNA-directed DNA polymerase</keyword>
<evidence type="ECO:0000256" key="1">
    <source>
        <dbReference type="SAM" id="MobiDB-lite"/>
    </source>
</evidence>